<accession>A0A426YNH2</accession>
<organism evidence="2 3">
    <name type="scientific">Ensete ventricosum</name>
    <name type="common">Abyssinian banana</name>
    <name type="synonym">Musa ensete</name>
    <dbReference type="NCBI Taxonomy" id="4639"/>
    <lineage>
        <taxon>Eukaryota</taxon>
        <taxon>Viridiplantae</taxon>
        <taxon>Streptophyta</taxon>
        <taxon>Embryophyta</taxon>
        <taxon>Tracheophyta</taxon>
        <taxon>Spermatophyta</taxon>
        <taxon>Magnoliopsida</taxon>
        <taxon>Liliopsida</taxon>
        <taxon>Zingiberales</taxon>
        <taxon>Musaceae</taxon>
        <taxon>Ensete</taxon>
    </lineage>
</organism>
<name>A0A426YNH2_ENSVE</name>
<evidence type="ECO:0000256" key="1">
    <source>
        <dbReference type="SAM" id="MobiDB-lite"/>
    </source>
</evidence>
<feature type="region of interest" description="Disordered" evidence="1">
    <location>
        <begin position="51"/>
        <end position="95"/>
    </location>
</feature>
<evidence type="ECO:0000313" key="2">
    <source>
        <dbReference type="EMBL" id="RRT53284.1"/>
    </source>
</evidence>
<sequence length="144" mass="15451">WVEQKLLLDSESEYGCIGLGDQDQEVSTDAAIGEVTGVEVTVRPGQGHAVVHSKGALQEKESNGGEGTSVARREGLVVATEEGKGEGGGRKRRSEDCSIRSRGYFVSVALQKKMLATLKGHERLRSAAVMVVVAERDMGCDYKE</sequence>
<proteinExistence type="predicted"/>
<reference evidence="2 3" key="1">
    <citation type="journal article" date="2014" name="Agronomy (Basel)">
        <title>A Draft Genome Sequence for Ensete ventricosum, the Drought-Tolerant Tree Against Hunger.</title>
        <authorList>
            <person name="Harrison J."/>
            <person name="Moore K.A."/>
            <person name="Paszkiewicz K."/>
            <person name="Jones T."/>
            <person name="Grant M."/>
            <person name="Ambacheew D."/>
            <person name="Muzemil S."/>
            <person name="Studholme D.J."/>
        </authorList>
    </citation>
    <scope>NUCLEOTIDE SEQUENCE [LARGE SCALE GENOMIC DNA]</scope>
</reference>
<dbReference type="Proteomes" id="UP000287651">
    <property type="component" value="Unassembled WGS sequence"/>
</dbReference>
<gene>
    <name evidence="2" type="ORF">B296_00023527</name>
</gene>
<feature type="compositionally biased region" description="Basic and acidic residues" evidence="1">
    <location>
        <begin position="71"/>
        <end position="95"/>
    </location>
</feature>
<evidence type="ECO:0000313" key="3">
    <source>
        <dbReference type="Proteomes" id="UP000287651"/>
    </source>
</evidence>
<protein>
    <submittedName>
        <fullName evidence="2">Uncharacterized protein</fullName>
    </submittedName>
</protein>
<comment type="caution">
    <text evidence="2">The sequence shown here is derived from an EMBL/GenBank/DDBJ whole genome shotgun (WGS) entry which is preliminary data.</text>
</comment>
<dbReference type="AlphaFoldDB" id="A0A426YNH2"/>
<dbReference type="EMBL" id="AMZH03011223">
    <property type="protein sequence ID" value="RRT53284.1"/>
    <property type="molecule type" value="Genomic_DNA"/>
</dbReference>
<feature type="non-terminal residue" evidence="2">
    <location>
        <position position="1"/>
    </location>
</feature>